<reference evidence="2" key="3">
    <citation type="submission" date="2023-05" db="EMBL/GenBank/DDBJ databases">
        <authorList>
            <person name="Smith C.H."/>
        </authorList>
    </citation>
    <scope>NUCLEOTIDE SEQUENCE</scope>
    <source>
        <strain evidence="2">CHS0354</strain>
        <tissue evidence="2">Mantle</tissue>
    </source>
</reference>
<evidence type="ECO:0000256" key="1">
    <source>
        <dbReference type="SAM" id="Phobius"/>
    </source>
</evidence>
<dbReference type="EMBL" id="JAEAOA010001363">
    <property type="protein sequence ID" value="KAK3590410.1"/>
    <property type="molecule type" value="Genomic_DNA"/>
</dbReference>
<comment type="caution">
    <text evidence="2">The sequence shown here is derived from an EMBL/GenBank/DDBJ whole genome shotgun (WGS) entry which is preliminary data.</text>
</comment>
<accession>A0AAE0SFJ3</accession>
<feature type="transmembrane region" description="Helical" evidence="1">
    <location>
        <begin position="6"/>
        <end position="25"/>
    </location>
</feature>
<protein>
    <submittedName>
        <fullName evidence="2">Uncharacterized protein</fullName>
    </submittedName>
</protein>
<name>A0AAE0SFJ3_9BIVA</name>
<dbReference type="Proteomes" id="UP001195483">
    <property type="component" value="Unassembled WGS sequence"/>
</dbReference>
<reference evidence="2" key="1">
    <citation type="journal article" date="2021" name="Genome Biol. Evol.">
        <title>A High-Quality Reference Genome for a Parasitic Bivalve with Doubly Uniparental Inheritance (Bivalvia: Unionida).</title>
        <authorList>
            <person name="Smith C.H."/>
        </authorList>
    </citation>
    <scope>NUCLEOTIDE SEQUENCE</scope>
    <source>
        <strain evidence="2">CHS0354</strain>
    </source>
</reference>
<gene>
    <name evidence="2" type="ORF">CHS0354_022532</name>
</gene>
<keyword evidence="1" id="KW-0812">Transmembrane</keyword>
<evidence type="ECO:0000313" key="3">
    <source>
        <dbReference type="Proteomes" id="UP001195483"/>
    </source>
</evidence>
<proteinExistence type="predicted"/>
<feature type="transmembrane region" description="Helical" evidence="1">
    <location>
        <begin position="155"/>
        <end position="177"/>
    </location>
</feature>
<keyword evidence="1" id="KW-0472">Membrane</keyword>
<keyword evidence="1" id="KW-1133">Transmembrane helix</keyword>
<sequence length="313" mass="35389">MLTRTVVFFLCYALFIVMFGKAFPIQSTQKGNNSRLESAQNLFSNDLSEQKVSSKTTTLLPLFDCLGLDICQIGIHFCNERKKVCEKCEDYQHACGTNYQPVNCTQYCMNILVKRKCNEVVTSVSTMLPTIMETTETSKLGAFAEKPESGFDQKWIVIAILVIIVVPSLVGNVFALYSCFNGCDRQSTQKEYNEPEQKLLPKDCPVFMPVDTSDSFDFTSKEYTSDPSEDDNSGYGFVLLSASFIPPDNSDQDQTSVKLNHKCLPSRDNNAENMRLILRKLKMMSKVERWMLLTMCPLTTTQLHRPQILTACV</sequence>
<dbReference type="AlphaFoldDB" id="A0AAE0SFJ3"/>
<organism evidence="2 3">
    <name type="scientific">Potamilus streckersoni</name>
    <dbReference type="NCBI Taxonomy" id="2493646"/>
    <lineage>
        <taxon>Eukaryota</taxon>
        <taxon>Metazoa</taxon>
        <taxon>Spiralia</taxon>
        <taxon>Lophotrochozoa</taxon>
        <taxon>Mollusca</taxon>
        <taxon>Bivalvia</taxon>
        <taxon>Autobranchia</taxon>
        <taxon>Heteroconchia</taxon>
        <taxon>Palaeoheterodonta</taxon>
        <taxon>Unionida</taxon>
        <taxon>Unionoidea</taxon>
        <taxon>Unionidae</taxon>
        <taxon>Ambleminae</taxon>
        <taxon>Lampsilini</taxon>
        <taxon>Potamilus</taxon>
    </lineage>
</organism>
<keyword evidence="3" id="KW-1185">Reference proteome</keyword>
<reference evidence="2" key="2">
    <citation type="journal article" date="2021" name="Genome Biol. Evol.">
        <title>Developing a high-quality reference genome for a parasitic bivalve with doubly uniparental inheritance (Bivalvia: Unionida).</title>
        <authorList>
            <person name="Smith C.H."/>
        </authorList>
    </citation>
    <scope>NUCLEOTIDE SEQUENCE</scope>
    <source>
        <strain evidence="2">CHS0354</strain>
        <tissue evidence="2">Mantle</tissue>
    </source>
</reference>
<evidence type="ECO:0000313" key="2">
    <source>
        <dbReference type="EMBL" id="KAK3590410.1"/>
    </source>
</evidence>